<accession>A0AAD6S2C6</accession>
<protein>
    <submittedName>
        <fullName evidence="3">Uncharacterized protein</fullName>
    </submittedName>
</protein>
<organism evidence="3 4">
    <name type="scientific">Mycena alexandri</name>
    <dbReference type="NCBI Taxonomy" id="1745969"/>
    <lineage>
        <taxon>Eukaryota</taxon>
        <taxon>Fungi</taxon>
        <taxon>Dikarya</taxon>
        <taxon>Basidiomycota</taxon>
        <taxon>Agaricomycotina</taxon>
        <taxon>Agaricomycetes</taxon>
        <taxon>Agaricomycetidae</taxon>
        <taxon>Agaricales</taxon>
        <taxon>Marasmiineae</taxon>
        <taxon>Mycenaceae</taxon>
        <taxon>Mycena</taxon>
    </lineage>
</organism>
<feature type="compositionally biased region" description="Gly residues" evidence="2">
    <location>
        <begin position="255"/>
        <end position="266"/>
    </location>
</feature>
<name>A0AAD6S2C6_9AGAR</name>
<dbReference type="AlphaFoldDB" id="A0AAD6S2C6"/>
<keyword evidence="4" id="KW-1185">Reference proteome</keyword>
<feature type="compositionally biased region" description="Acidic residues" evidence="2">
    <location>
        <begin position="275"/>
        <end position="286"/>
    </location>
</feature>
<dbReference type="Proteomes" id="UP001218188">
    <property type="component" value="Unassembled WGS sequence"/>
</dbReference>
<feature type="coiled-coil region" evidence="1">
    <location>
        <begin position="22"/>
        <end position="49"/>
    </location>
</feature>
<evidence type="ECO:0000313" key="4">
    <source>
        <dbReference type="Proteomes" id="UP001218188"/>
    </source>
</evidence>
<keyword evidence="1" id="KW-0175">Coiled coil</keyword>
<comment type="caution">
    <text evidence="3">The sequence shown here is derived from an EMBL/GenBank/DDBJ whole genome shotgun (WGS) entry which is preliminary data.</text>
</comment>
<feature type="compositionally biased region" description="Basic and acidic residues" evidence="2">
    <location>
        <begin position="219"/>
        <end position="235"/>
    </location>
</feature>
<gene>
    <name evidence="3" type="ORF">C8F04DRAFT_1275660</name>
</gene>
<evidence type="ECO:0000313" key="3">
    <source>
        <dbReference type="EMBL" id="KAJ7019951.1"/>
    </source>
</evidence>
<sequence length="286" mass="31847">MEQKHNVEGSDVQELVFLLQDNDNVHARLAELEALNRELQKKINITLRTRPNVHLPPPRTARTTWPMPSPGRGRRTPSSGGVWRRAVRRASSAAVDDTPAMITRPHGSAGNDFNIEEEMGLGGSAADQEQYKAIQMRPRVSAARIDWETPWGQIPAAAKAQLFAVARERHPYLARFTNDWATEEIVKQYTKNKRRNAYANRWLDAPSKFAYLKANSAKRNPDAPRKKSKKFDRASLKKAAKRAKKVDAAKVPPGSGTGKAKAGGSGKGKRRQVAVEEDDEDMYSSA</sequence>
<proteinExistence type="predicted"/>
<evidence type="ECO:0000256" key="2">
    <source>
        <dbReference type="SAM" id="MobiDB-lite"/>
    </source>
</evidence>
<feature type="region of interest" description="Disordered" evidence="2">
    <location>
        <begin position="214"/>
        <end position="286"/>
    </location>
</feature>
<feature type="region of interest" description="Disordered" evidence="2">
    <location>
        <begin position="50"/>
        <end position="82"/>
    </location>
</feature>
<evidence type="ECO:0000256" key="1">
    <source>
        <dbReference type="SAM" id="Coils"/>
    </source>
</evidence>
<reference evidence="3" key="1">
    <citation type="submission" date="2023-03" db="EMBL/GenBank/DDBJ databases">
        <title>Massive genome expansion in bonnet fungi (Mycena s.s.) driven by repeated elements and novel gene families across ecological guilds.</title>
        <authorList>
            <consortium name="Lawrence Berkeley National Laboratory"/>
            <person name="Harder C.B."/>
            <person name="Miyauchi S."/>
            <person name="Viragh M."/>
            <person name="Kuo A."/>
            <person name="Thoen E."/>
            <person name="Andreopoulos B."/>
            <person name="Lu D."/>
            <person name="Skrede I."/>
            <person name="Drula E."/>
            <person name="Henrissat B."/>
            <person name="Morin E."/>
            <person name="Kohler A."/>
            <person name="Barry K."/>
            <person name="LaButti K."/>
            <person name="Morin E."/>
            <person name="Salamov A."/>
            <person name="Lipzen A."/>
            <person name="Mereny Z."/>
            <person name="Hegedus B."/>
            <person name="Baldrian P."/>
            <person name="Stursova M."/>
            <person name="Weitz H."/>
            <person name="Taylor A."/>
            <person name="Grigoriev I.V."/>
            <person name="Nagy L.G."/>
            <person name="Martin F."/>
            <person name="Kauserud H."/>
        </authorList>
    </citation>
    <scope>NUCLEOTIDE SEQUENCE</scope>
    <source>
        <strain evidence="3">CBHHK200</strain>
    </source>
</reference>
<dbReference type="EMBL" id="JARJCM010000278">
    <property type="protein sequence ID" value="KAJ7019951.1"/>
    <property type="molecule type" value="Genomic_DNA"/>
</dbReference>